<dbReference type="InterPro" id="IPR035246">
    <property type="entry name" value="Spermidine_synt_N"/>
</dbReference>
<keyword evidence="3 5" id="KW-0745">Spermidine biosynthesis</keyword>
<dbReference type="Pfam" id="PF17284">
    <property type="entry name" value="Spermine_synt_N"/>
    <property type="match status" value="1"/>
</dbReference>
<dbReference type="GO" id="GO:0008295">
    <property type="term" value="P:spermidine biosynthetic process"/>
    <property type="evidence" value="ECO:0007669"/>
    <property type="project" value="UniProtKB-UniRule"/>
</dbReference>
<comment type="catalytic activity">
    <reaction evidence="5 8">
        <text>S-adenosyl 3-(methylsulfanyl)propylamine + putrescine = S-methyl-5'-thioadenosine + spermidine + H(+)</text>
        <dbReference type="Rhea" id="RHEA:12721"/>
        <dbReference type="ChEBI" id="CHEBI:15378"/>
        <dbReference type="ChEBI" id="CHEBI:17509"/>
        <dbReference type="ChEBI" id="CHEBI:57443"/>
        <dbReference type="ChEBI" id="CHEBI:57834"/>
        <dbReference type="ChEBI" id="CHEBI:326268"/>
        <dbReference type="EC" id="2.5.1.16"/>
    </reaction>
</comment>
<evidence type="ECO:0000256" key="4">
    <source>
        <dbReference type="ARBA" id="ARBA00023115"/>
    </source>
</evidence>
<evidence type="ECO:0000256" key="2">
    <source>
        <dbReference type="ARBA" id="ARBA00022679"/>
    </source>
</evidence>
<dbReference type="PANTHER" id="PTHR11558">
    <property type="entry name" value="SPERMIDINE/SPERMINE SYNTHASE"/>
    <property type="match status" value="1"/>
</dbReference>
<organism evidence="10 11">
    <name type="scientific">Plesiocystis pacifica SIR-1</name>
    <dbReference type="NCBI Taxonomy" id="391625"/>
    <lineage>
        <taxon>Bacteria</taxon>
        <taxon>Pseudomonadati</taxon>
        <taxon>Myxococcota</taxon>
        <taxon>Polyangia</taxon>
        <taxon>Nannocystales</taxon>
        <taxon>Nannocystaceae</taxon>
        <taxon>Plesiocystis</taxon>
    </lineage>
</organism>
<comment type="similarity">
    <text evidence="1 5 7">Belongs to the spermidine/spermine synthase family.</text>
</comment>
<feature type="binding site" evidence="5">
    <location>
        <position position="161"/>
    </location>
    <ligand>
        <name>S-methyl-5'-thioadenosine</name>
        <dbReference type="ChEBI" id="CHEBI:17509"/>
    </ligand>
</feature>
<dbReference type="InterPro" id="IPR001045">
    <property type="entry name" value="Spermi_synthase"/>
</dbReference>
<dbReference type="STRING" id="391625.PPSIR1_22536"/>
<evidence type="ECO:0000256" key="6">
    <source>
        <dbReference type="PROSITE-ProRule" id="PRU00354"/>
    </source>
</evidence>
<sequence length="280" mass="30640">MAWFYEHYRDTSAVGIHTTGKLHEERSAFQAIEVLETKGHGRLLTLDGMVMLTELDEFVYHDLLTHVPLCAHADPKQVLVVGGGDGGTVREVLKHASVERVVQCEIDERVTRVCQEYIPSVAGFLDDPRVELVFEDAVAYVKRHPNTFDAILVDSTEPIGPAAALFGEPFFRDLDAALRPGGVISSQSESPFYAPEVIQGLFGAVRRVFPEVHGYYGVIPTYPGGGWVFCMASHSRSPGDLDLDRAAALSTRYFSPAVAQGAFMLPSFVRELVTAGDAQA</sequence>
<evidence type="ECO:0000256" key="1">
    <source>
        <dbReference type="ARBA" id="ARBA00007867"/>
    </source>
</evidence>
<feature type="domain" description="PABS" evidence="9">
    <location>
        <begin position="1"/>
        <end position="234"/>
    </location>
</feature>
<dbReference type="UniPathway" id="UPA00248">
    <property type="reaction ID" value="UER00314"/>
</dbReference>
<keyword evidence="11" id="KW-1185">Reference proteome</keyword>
<dbReference type="Proteomes" id="UP000005801">
    <property type="component" value="Unassembled WGS sequence"/>
</dbReference>
<dbReference type="InterPro" id="IPR037163">
    <property type="entry name" value="Spermidine_synt_N_sf"/>
</dbReference>
<gene>
    <name evidence="5" type="primary">speE</name>
    <name evidence="10" type="ORF">PPSIR1_22536</name>
</gene>
<dbReference type="OrthoDB" id="9793120at2"/>
<accession>A6G2D0</accession>
<dbReference type="Gene3D" id="2.30.140.10">
    <property type="entry name" value="Spermidine synthase, tetramerisation domain"/>
    <property type="match status" value="1"/>
</dbReference>
<feature type="binding site" evidence="5">
    <location>
        <position position="105"/>
    </location>
    <ligand>
        <name>S-methyl-5'-thioadenosine</name>
        <dbReference type="ChEBI" id="CHEBI:17509"/>
    </ligand>
</feature>
<evidence type="ECO:0000256" key="5">
    <source>
        <dbReference type="HAMAP-Rule" id="MF_00198"/>
    </source>
</evidence>
<keyword evidence="2 5" id="KW-0808">Transferase</keyword>
<feature type="active site" description="Proton acceptor" evidence="5 6">
    <location>
        <position position="154"/>
    </location>
</feature>
<keyword evidence="4 5" id="KW-0620">Polyamine biosynthesis</keyword>
<dbReference type="EMBL" id="ABCS01000015">
    <property type="protein sequence ID" value="EDM79867.1"/>
    <property type="molecule type" value="Genomic_DNA"/>
</dbReference>
<reference evidence="10 11" key="1">
    <citation type="submission" date="2007-06" db="EMBL/GenBank/DDBJ databases">
        <authorList>
            <person name="Shimkets L."/>
            <person name="Ferriera S."/>
            <person name="Johnson J."/>
            <person name="Kravitz S."/>
            <person name="Beeson K."/>
            <person name="Sutton G."/>
            <person name="Rogers Y.-H."/>
            <person name="Friedman R."/>
            <person name="Frazier M."/>
            <person name="Venter J.C."/>
        </authorList>
    </citation>
    <scope>NUCLEOTIDE SEQUENCE [LARGE SCALE GENOMIC DNA]</scope>
    <source>
        <strain evidence="10 11">SIR-1</strain>
    </source>
</reference>
<feature type="binding site" evidence="5">
    <location>
        <position position="85"/>
    </location>
    <ligand>
        <name>spermidine</name>
        <dbReference type="ChEBI" id="CHEBI:57834"/>
    </ligand>
</feature>
<dbReference type="GO" id="GO:0005829">
    <property type="term" value="C:cytosol"/>
    <property type="evidence" value="ECO:0007669"/>
    <property type="project" value="TreeGrafter"/>
</dbReference>
<dbReference type="NCBIfam" id="TIGR00417">
    <property type="entry name" value="speE"/>
    <property type="match status" value="1"/>
</dbReference>
<dbReference type="InterPro" id="IPR030373">
    <property type="entry name" value="PABS_CS"/>
</dbReference>
<feature type="binding site" evidence="5">
    <location>
        <begin position="154"/>
        <end position="157"/>
    </location>
    <ligand>
        <name>spermidine</name>
        <dbReference type="ChEBI" id="CHEBI:57834"/>
    </ligand>
</feature>
<dbReference type="HAMAP" id="MF_00198">
    <property type="entry name" value="Spermidine_synth"/>
    <property type="match status" value="1"/>
</dbReference>
<proteinExistence type="inferred from homology"/>
<evidence type="ECO:0000313" key="10">
    <source>
        <dbReference type="EMBL" id="EDM79867.1"/>
    </source>
</evidence>
<dbReference type="InterPro" id="IPR030374">
    <property type="entry name" value="PABS"/>
</dbReference>
<dbReference type="eggNOG" id="COG0421">
    <property type="taxonomic scope" value="Bacteria"/>
</dbReference>
<evidence type="ECO:0000256" key="3">
    <source>
        <dbReference type="ARBA" id="ARBA00023066"/>
    </source>
</evidence>
<dbReference type="EC" id="2.5.1.16" evidence="5"/>
<dbReference type="PANTHER" id="PTHR11558:SF11">
    <property type="entry name" value="SPERMIDINE SYNTHASE"/>
    <property type="match status" value="1"/>
</dbReference>
<dbReference type="InterPro" id="IPR029063">
    <property type="entry name" value="SAM-dependent_MTases_sf"/>
</dbReference>
<dbReference type="Gene3D" id="3.40.50.150">
    <property type="entry name" value="Vaccinia Virus protein VP39"/>
    <property type="match status" value="1"/>
</dbReference>
<comment type="subunit">
    <text evidence="5">Homodimer or homotetramer.</text>
</comment>
<dbReference type="GO" id="GO:0004766">
    <property type="term" value="F:spermidine synthase activity"/>
    <property type="evidence" value="ECO:0007669"/>
    <property type="project" value="UniProtKB-UniRule"/>
</dbReference>
<dbReference type="Pfam" id="PF01564">
    <property type="entry name" value="Spermine_synth"/>
    <property type="match status" value="1"/>
</dbReference>
<evidence type="ECO:0000259" key="9">
    <source>
        <dbReference type="PROSITE" id="PS51006"/>
    </source>
</evidence>
<dbReference type="SUPFAM" id="SSF53335">
    <property type="entry name" value="S-adenosyl-L-methionine-dependent methyltransferases"/>
    <property type="match status" value="1"/>
</dbReference>
<comment type="caution">
    <text evidence="10">The sequence shown here is derived from an EMBL/GenBank/DDBJ whole genome shotgun (WGS) entry which is preliminary data.</text>
</comment>
<name>A6G2D0_9BACT</name>
<evidence type="ECO:0000313" key="11">
    <source>
        <dbReference type="Proteomes" id="UP000005801"/>
    </source>
</evidence>
<comment type="pathway">
    <text evidence="5">Amine and polyamine biosynthesis; spermidine biosynthesis; spermidine from putrescine: step 1/1.</text>
</comment>
<dbReference type="RefSeq" id="WP_006970879.1">
    <property type="nucleotide sequence ID" value="NZ_ABCS01000015.1"/>
</dbReference>
<dbReference type="PROSITE" id="PS51006">
    <property type="entry name" value="PABS_2"/>
    <property type="match status" value="1"/>
</dbReference>
<feature type="binding site" evidence="5">
    <location>
        <begin position="136"/>
        <end position="137"/>
    </location>
    <ligand>
        <name>S-methyl-5'-thioadenosine</name>
        <dbReference type="ChEBI" id="CHEBI:17509"/>
    </ligand>
</feature>
<comment type="function">
    <text evidence="5">Catalyzes the irreversible transfer of a propylamine group from the amino donor S-adenosylmethioninamine (decarboxy-AdoMet) to putrescine (1,4-diaminobutane) to yield spermidine.</text>
</comment>
<feature type="binding site" evidence="5">
    <location>
        <position position="61"/>
    </location>
    <ligand>
        <name>spermidine</name>
        <dbReference type="ChEBI" id="CHEBI:57834"/>
    </ligand>
</feature>
<dbReference type="PROSITE" id="PS01330">
    <property type="entry name" value="PABS_1"/>
    <property type="match status" value="1"/>
</dbReference>
<evidence type="ECO:0000256" key="8">
    <source>
        <dbReference type="RuleBase" id="RU003837"/>
    </source>
</evidence>
<evidence type="ECO:0000256" key="7">
    <source>
        <dbReference type="RuleBase" id="RU003836"/>
    </source>
</evidence>
<dbReference type="NCBIfam" id="NF002010">
    <property type="entry name" value="PRK00811.1"/>
    <property type="match status" value="1"/>
</dbReference>
<dbReference type="AlphaFoldDB" id="A6G2D0"/>
<protein>
    <recommendedName>
        <fullName evidence="5">Polyamine aminopropyltransferase</fullName>
    </recommendedName>
    <alternativeName>
        <fullName evidence="5">Putrescine aminopropyltransferase</fullName>
        <shortName evidence="5">PAPT</shortName>
    </alternativeName>
    <alternativeName>
        <fullName evidence="5">Spermidine synthase</fullName>
        <shortName evidence="5">SPDS</shortName>
        <shortName evidence="5">SPDSY</shortName>
        <ecNumber evidence="5">2.5.1.16</ecNumber>
    </alternativeName>
</protein>
<feature type="binding site" evidence="5">
    <location>
        <position position="30"/>
    </location>
    <ligand>
        <name>S-methyl-5'-thioadenosine</name>
        <dbReference type="ChEBI" id="CHEBI:17509"/>
    </ligand>
</feature>